<gene>
    <name evidence="6" type="ORF">ACFPFO_00510</name>
</gene>
<reference evidence="6 7" key="1">
    <citation type="journal article" date="2019" name="Int. J. Syst. Evol. Microbiol.">
        <title>The Global Catalogue of Microorganisms (GCM) 10K type strain sequencing project: providing services to taxonomists for standard genome sequencing and annotation.</title>
        <authorList>
            <consortium name="The Broad Institute Genomics Platform"/>
            <consortium name="The Broad Institute Genome Sequencing Center for Infectious Disease"/>
            <person name="Wu L."/>
            <person name="Ma J."/>
        </authorList>
    </citation>
    <scope>NUCLEOTIDE SEQUENCE [LARGE SCALE GENOMIC DNA]</scope>
    <source>
        <strain evidence="6 7">CGMCC 1.15824</strain>
    </source>
</reference>
<dbReference type="RefSeq" id="WP_224829489.1">
    <property type="nucleotide sequence ID" value="NZ_JAIVEF010000013.1"/>
</dbReference>
<dbReference type="Gene3D" id="3.30.450.40">
    <property type="match status" value="1"/>
</dbReference>
<dbReference type="PROSITE" id="PS51078">
    <property type="entry name" value="ICLR_ED"/>
    <property type="match status" value="1"/>
</dbReference>
<feature type="domain" description="IclR-ED" evidence="5">
    <location>
        <begin position="69"/>
        <end position="257"/>
    </location>
</feature>
<dbReference type="Proteomes" id="UP001595925">
    <property type="component" value="Unassembled WGS sequence"/>
</dbReference>
<evidence type="ECO:0000313" key="7">
    <source>
        <dbReference type="Proteomes" id="UP001595925"/>
    </source>
</evidence>
<evidence type="ECO:0000256" key="2">
    <source>
        <dbReference type="ARBA" id="ARBA00023125"/>
    </source>
</evidence>
<evidence type="ECO:0000313" key="6">
    <source>
        <dbReference type="EMBL" id="MFC4986278.1"/>
    </source>
</evidence>
<dbReference type="InterPro" id="IPR005471">
    <property type="entry name" value="Tscrpt_reg_IclR_N"/>
</dbReference>
<dbReference type="SUPFAM" id="SSF55781">
    <property type="entry name" value="GAF domain-like"/>
    <property type="match status" value="1"/>
</dbReference>
<dbReference type="PROSITE" id="PS51077">
    <property type="entry name" value="HTH_ICLR"/>
    <property type="match status" value="1"/>
</dbReference>
<dbReference type="Gene3D" id="1.10.10.10">
    <property type="entry name" value="Winged helix-like DNA-binding domain superfamily/Winged helix DNA-binding domain"/>
    <property type="match status" value="1"/>
</dbReference>
<dbReference type="PANTHER" id="PTHR30136">
    <property type="entry name" value="HELIX-TURN-HELIX TRANSCRIPTIONAL REGULATOR, ICLR FAMILY"/>
    <property type="match status" value="1"/>
</dbReference>
<organism evidence="6 7">
    <name type="scientific">Saliphagus infecundisoli</name>
    <dbReference type="NCBI Taxonomy" id="1849069"/>
    <lineage>
        <taxon>Archaea</taxon>
        <taxon>Methanobacteriati</taxon>
        <taxon>Methanobacteriota</taxon>
        <taxon>Stenosarchaea group</taxon>
        <taxon>Halobacteria</taxon>
        <taxon>Halobacteriales</taxon>
        <taxon>Natrialbaceae</taxon>
        <taxon>Saliphagus</taxon>
    </lineage>
</organism>
<dbReference type="Pfam" id="PF01614">
    <property type="entry name" value="IclR_C"/>
    <property type="match status" value="1"/>
</dbReference>
<evidence type="ECO:0000256" key="1">
    <source>
        <dbReference type="ARBA" id="ARBA00023015"/>
    </source>
</evidence>
<dbReference type="InterPro" id="IPR036390">
    <property type="entry name" value="WH_DNA-bd_sf"/>
</dbReference>
<evidence type="ECO:0000256" key="3">
    <source>
        <dbReference type="ARBA" id="ARBA00023163"/>
    </source>
</evidence>
<name>A0ABD5Q9B8_9EURY</name>
<feature type="domain" description="HTH iclR-type" evidence="4">
    <location>
        <begin position="9"/>
        <end position="68"/>
    </location>
</feature>
<dbReference type="InterPro" id="IPR036388">
    <property type="entry name" value="WH-like_DNA-bd_sf"/>
</dbReference>
<protein>
    <submittedName>
        <fullName evidence="6">IclR family transcriptional regulator</fullName>
    </submittedName>
</protein>
<dbReference type="InterPro" id="IPR014757">
    <property type="entry name" value="Tscrpt_reg_IclR_C"/>
</dbReference>
<dbReference type="GO" id="GO:0003677">
    <property type="term" value="F:DNA binding"/>
    <property type="evidence" value="ECO:0007669"/>
    <property type="project" value="UniProtKB-KW"/>
</dbReference>
<proteinExistence type="predicted"/>
<dbReference type="SUPFAM" id="SSF46785">
    <property type="entry name" value="Winged helix' DNA-binding domain"/>
    <property type="match status" value="1"/>
</dbReference>
<dbReference type="Pfam" id="PF09339">
    <property type="entry name" value="HTH_IclR"/>
    <property type="match status" value="1"/>
</dbReference>
<accession>A0ABD5Q9B8</accession>
<evidence type="ECO:0000259" key="5">
    <source>
        <dbReference type="PROSITE" id="PS51078"/>
    </source>
</evidence>
<keyword evidence="7" id="KW-1185">Reference proteome</keyword>
<dbReference type="AlphaFoldDB" id="A0ABD5Q9B8"/>
<sequence>MTSQPNRKIKTVQRVFDIIDFLHENGQSKLSTIAEEVGLARSTTHDYLQTFRSLGLIKQDEDGYYLSLRILRYGGQARRRHAVYEESMPEINRLTNKLRTTVSEHGLTSHLAILEGDEVFLVDFSKTDWEISTGNYSGGDVDIHSSELGKAILAHVNEDHLDSILSNSNFEPITKKTITDKRIYREELEDVLDRGYAINDEEEFSHIKGIGLPIVFEDNVLGSISVSGPKAGIEQNQEEILELLHATVENIELRLEHH</sequence>
<comment type="caution">
    <text evidence="6">The sequence shown here is derived from an EMBL/GenBank/DDBJ whole genome shotgun (WGS) entry which is preliminary data.</text>
</comment>
<dbReference type="InterPro" id="IPR029016">
    <property type="entry name" value="GAF-like_dom_sf"/>
</dbReference>
<keyword evidence="2" id="KW-0238">DNA-binding</keyword>
<keyword evidence="1" id="KW-0805">Transcription regulation</keyword>
<dbReference type="GO" id="GO:0006355">
    <property type="term" value="P:regulation of DNA-templated transcription"/>
    <property type="evidence" value="ECO:0007669"/>
    <property type="project" value="UniProtKB-ARBA"/>
</dbReference>
<dbReference type="EMBL" id="JBHSJG010000003">
    <property type="protein sequence ID" value="MFC4986278.1"/>
    <property type="molecule type" value="Genomic_DNA"/>
</dbReference>
<keyword evidence="3" id="KW-0804">Transcription</keyword>
<dbReference type="SMART" id="SM00346">
    <property type="entry name" value="HTH_ICLR"/>
    <property type="match status" value="1"/>
</dbReference>
<dbReference type="PANTHER" id="PTHR30136:SF35">
    <property type="entry name" value="HTH-TYPE TRANSCRIPTIONAL REGULATOR RV1719"/>
    <property type="match status" value="1"/>
</dbReference>
<dbReference type="InterPro" id="IPR050707">
    <property type="entry name" value="HTH_MetabolicPath_Reg"/>
</dbReference>
<evidence type="ECO:0000259" key="4">
    <source>
        <dbReference type="PROSITE" id="PS51077"/>
    </source>
</evidence>